<feature type="region of interest" description="Disordered" evidence="1">
    <location>
        <begin position="50"/>
        <end position="79"/>
    </location>
</feature>
<gene>
    <name evidence="2" type="primary">jg6047</name>
    <name evidence="2" type="ORF">PAEG_LOCUS523</name>
</gene>
<organism evidence="2 3">
    <name type="scientific">Pararge aegeria aegeria</name>
    <dbReference type="NCBI Taxonomy" id="348720"/>
    <lineage>
        <taxon>Eukaryota</taxon>
        <taxon>Metazoa</taxon>
        <taxon>Ecdysozoa</taxon>
        <taxon>Arthropoda</taxon>
        <taxon>Hexapoda</taxon>
        <taxon>Insecta</taxon>
        <taxon>Pterygota</taxon>
        <taxon>Neoptera</taxon>
        <taxon>Endopterygota</taxon>
        <taxon>Lepidoptera</taxon>
        <taxon>Glossata</taxon>
        <taxon>Ditrysia</taxon>
        <taxon>Papilionoidea</taxon>
        <taxon>Nymphalidae</taxon>
        <taxon>Satyrinae</taxon>
        <taxon>Satyrini</taxon>
        <taxon>Parargina</taxon>
        <taxon>Pararge</taxon>
    </lineage>
</organism>
<accession>A0A8S4QE27</accession>
<reference evidence="2" key="1">
    <citation type="submission" date="2022-03" db="EMBL/GenBank/DDBJ databases">
        <authorList>
            <person name="Lindestad O."/>
        </authorList>
    </citation>
    <scope>NUCLEOTIDE SEQUENCE</scope>
</reference>
<proteinExistence type="predicted"/>
<evidence type="ECO:0000256" key="1">
    <source>
        <dbReference type="SAM" id="MobiDB-lite"/>
    </source>
</evidence>
<comment type="caution">
    <text evidence="2">The sequence shown here is derived from an EMBL/GenBank/DDBJ whole genome shotgun (WGS) entry which is preliminary data.</text>
</comment>
<dbReference type="EMBL" id="CAKXAJ010001568">
    <property type="protein sequence ID" value="CAH2207906.1"/>
    <property type="molecule type" value="Genomic_DNA"/>
</dbReference>
<sequence>MMRRGIDSLEKIIVTGNTEGKRPVEKIKFGPLLSNRQNGLQKKPMDTVYQREVEISPGPRSSVTKERPERERERSRQPI</sequence>
<name>A0A8S4QE27_9NEOP</name>
<dbReference type="Proteomes" id="UP000838756">
    <property type="component" value="Unassembled WGS sequence"/>
</dbReference>
<evidence type="ECO:0000313" key="3">
    <source>
        <dbReference type="Proteomes" id="UP000838756"/>
    </source>
</evidence>
<keyword evidence="3" id="KW-1185">Reference proteome</keyword>
<evidence type="ECO:0000313" key="2">
    <source>
        <dbReference type="EMBL" id="CAH2207906.1"/>
    </source>
</evidence>
<dbReference type="AlphaFoldDB" id="A0A8S4QE27"/>
<feature type="compositionally biased region" description="Basic and acidic residues" evidence="1">
    <location>
        <begin position="63"/>
        <end position="79"/>
    </location>
</feature>
<protein>
    <submittedName>
        <fullName evidence="2">Jg6047 protein</fullName>
    </submittedName>
</protein>